<accession>A0AA38MQ66</accession>
<reference evidence="1" key="1">
    <citation type="journal article" date="2023" name="G3 (Bethesda)">
        <title>Whole genome assemblies of Zophobas morio and Tenebrio molitor.</title>
        <authorList>
            <person name="Kaur S."/>
            <person name="Stinson S.A."/>
            <person name="diCenzo G.C."/>
        </authorList>
    </citation>
    <scope>NUCLEOTIDE SEQUENCE</scope>
    <source>
        <strain evidence="1">QUZm001</strain>
    </source>
</reference>
<evidence type="ECO:0000313" key="2">
    <source>
        <dbReference type="Proteomes" id="UP001168821"/>
    </source>
</evidence>
<keyword evidence="2" id="KW-1185">Reference proteome</keyword>
<name>A0AA38MQ66_9CUCU</name>
<comment type="caution">
    <text evidence="1">The sequence shown here is derived from an EMBL/GenBank/DDBJ whole genome shotgun (WGS) entry which is preliminary data.</text>
</comment>
<protein>
    <submittedName>
        <fullName evidence="1">Uncharacterized protein</fullName>
    </submittedName>
</protein>
<dbReference type="AlphaFoldDB" id="A0AA38MQ66"/>
<organism evidence="1 2">
    <name type="scientific">Zophobas morio</name>
    <dbReference type="NCBI Taxonomy" id="2755281"/>
    <lineage>
        <taxon>Eukaryota</taxon>
        <taxon>Metazoa</taxon>
        <taxon>Ecdysozoa</taxon>
        <taxon>Arthropoda</taxon>
        <taxon>Hexapoda</taxon>
        <taxon>Insecta</taxon>
        <taxon>Pterygota</taxon>
        <taxon>Neoptera</taxon>
        <taxon>Endopterygota</taxon>
        <taxon>Coleoptera</taxon>
        <taxon>Polyphaga</taxon>
        <taxon>Cucujiformia</taxon>
        <taxon>Tenebrionidae</taxon>
        <taxon>Zophobas</taxon>
    </lineage>
</organism>
<dbReference type="Proteomes" id="UP001168821">
    <property type="component" value="Unassembled WGS sequence"/>
</dbReference>
<evidence type="ECO:0000313" key="1">
    <source>
        <dbReference type="EMBL" id="KAJ3667025.1"/>
    </source>
</evidence>
<proteinExistence type="predicted"/>
<gene>
    <name evidence="1" type="ORF">Zmor_002435</name>
</gene>
<dbReference type="EMBL" id="JALNTZ010000001">
    <property type="protein sequence ID" value="KAJ3667025.1"/>
    <property type="molecule type" value="Genomic_DNA"/>
</dbReference>
<sequence>MGGMTAGGLERNKRWELMRKKELTEKLINHVCIDFGMVGCSGTVVNKNAAKWSVEMGTSETIMRCNLLLARFQLDDDDANGGEKVHLEN</sequence>